<evidence type="ECO:0000256" key="6">
    <source>
        <dbReference type="ARBA" id="ARBA00023008"/>
    </source>
</evidence>
<dbReference type="HOGENOM" id="CLU_087859_4_2_5"/>
<proteinExistence type="inferred from homology"/>
<dbReference type="Proteomes" id="UP000001600">
    <property type="component" value="Chromosome 1"/>
</dbReference>
<evidence type="ECO:0000256" key="1">
    <source>
        <dbReference type="ARBA" id="ARBA00004418"/>
    </source>
</evidence>
<evidence type="ECO:0000256" key="2">
    <source>
        <dbReference type="ARBA" id="ARBA00010509"/>
    </source>
</evidence>
<protein>
    <recommendedName>
        <fullName evidence="8">CopC domain-containing protein</fullName>
    </recommendedName>
</protein>
<name>B9J9R2_RHIR8</name>
<dbReference type="AlphaFoldDB" id="B9J9R2"/>
<dbReference type="Pfam" id="PF04234">
    <property type="entry name" value="CopC"/>
    <property type="match status" value="1"/>
</dbReference>
<dbReference type="GO" id="GO:0005886">
    <property type="term" value="C:plasma membrane"/>
    <property type="evidence" value="ECO:0007669"/>
    <property type="project" value="TreeGrafter"/>
</dbReference>
<dbReference type="GO" id="GO:0006825">
    <property type="term" value="P:copper ion transport"/>
    <property type="evidence" value="ECO:0007669"/>
    <property type="project" value="InterPro"/>
</dbReference>
<dbReference type="STRING" id="311403.Arad_3798"/>
<keyword evidence="4 7" id="KW-0732">Signal</keyword>
<dbReference type="InterPro" id="IPR014756">
    <property type="entry name" value="Ig_E-set"/>
</dbReference>
<comment type="subcellular location">
    <subcellularLocation>
        <location evidence="1">Periplasm</location>
    </subcellularLocation>
</comment>
<feature type="signal peptide" evidence="7">
    <location>
        <begin position="1"/>
        <end position="24"/>
    </location>
</feature>
<dbReference type="GO" id="GO:0005507">
    <property type="term" value="F:copper ion binding"/>
    <property type="evidence" value="ECO:0007669"/>
    <property type="project" value="InterPro"/>
</dbReference>
<evidence type="ECO:0000313" key="10">
    <source>
        <dbReference type="Proteomes" id="UP000001600"/>
    </source>
</evidence>
<dbReference type="Gene3D" id="2.60.40.1220">
    <property type="match status" value="1"/>
</dbReference>
<dbReference type="InterPro" id="IPR047685">
    <property type="entry name" value="CopC-like"/>
</dbReference>
<dbReference type="RefSeq" id="WP_012652318.1">
    <property type="nucleotide sequence ID" value="NC_011985.1"/>
</dbReference>
<dbReference type="EMBL" id="CP000628">
    <property type="protein sequence ID" value="ACM27663.1"/>
    <property type="molecule type" value="Genomic_DNA"/>
</dbReference>
<accession>B9J9R2</accession>
<evidence type="ECO:0000256" key="7">
    <source>
        <dbReference type="SAM" id="SignalP"/>
    </source>
</evidence>
<dbReference type="KEGG" id="ara:Arad_3798"/>
<dbReference type="PANTHER" id="PTHR34820">
    <property type="entry name" value="INNER MEMBRANE PROTEIN YEBZ"/>
    <property type="match status" value="1"/>
</dbReference>
<dbReference type="InterPro" id="IPR007348">
    <property type="entry name" value="CopC_dom"/>
</dbReference>
<dbReference type="InterPro" id="IPR014755">
    <property type="entry name" value="Cu-Rt/internalin_Ig-like"/>
</dbReference>
<sequence length="122" mass="12888">MPQMKKLLIAAFTASFAFAGQAFAHAHLKSAVPATGGTVKEVPSELDLTFTEGLNLKFSGVTVTGPDKTVVKTGEAMLMKGNTTLMIPVTDKLAAGKYTVEWHVLSTDGHKTNGTYSFTVAP</sequence>
<keyword evidence="5" id="KW-0574">Periplasm</keyword>
<dbReference type="InterPro" id="IPR032694">
    <property type="entry name" value="CopC/D"/>
</dbReference>
<evidence type="ECO:0000256" key="3">
    <source>
        <dbReference type="ARBA" id="ARBA00022723"/>
    </source>
</evidence>
<evidence type="ECO:0000313" key="9">
    <source>
        <dbReference type="EMBL" id="ACM27663.1"/>
    </source>
</evidence>
<organism evidence="9 10">
    <name type="scientific">Rhizobium rhizogenes (strain K84 / ATCC BAA-868)</name>
    <name type="common">Agrobacterium radiobacter</name>
    <dbReference type="NCBI Taxonomy" id="311403"/>
    <lineage>
        <taxon>Bacteria</taxon>
        <taxon>Pseudomonadati</taxon>
        <taxon>Pseudomonadota</taxon>
        <taxon>Alphaproteobacteria</taxon>
        <taxon>Hyphomicrobiales</taxon>
        <taxon>Rhizobiaceae</taxon>
        <taxon>Rhizobium/Agrobacterium group</taxon>
        <taxon>Rhizobium</taxon>
    </lineage>
</organism>
<dbReference type="NCBIfam" id="NF033814">
    <property type="entry name" value="copper_CopC"/>
    <property type="match status" value="1"/>
</dbReference>
<evidence type="ECO:0000256" key="4">
    <source>
        <dbReference type="ARBA" id="ARBA00022729"/>
    </source>
</evidence>
<gene>
    <name evidence="9" type="ordered locus">Arad_3798</name>
</gene>
<keyword evidence="3" id="KW-0479">Metal-binding</keyword>
<dbReference type="PANTHER" id="PTHR34820:SF4">
    <property type="entry name" value="INNER MEMBRANE PROTEIN YEBZ"/>
    <property type="match status" value="1"/>
</dbReference>
<evidence type="ECO:0000259" key="8">
    <source>
        <dbReference type="Pfam" id="PF04234"/>
    </source>
</evidence>
<dbReference type="GO" id="GO:0046688">
    <property type="term" value="P:response to copper ion"/>
    <property type="evidence" value="ECO:0007669"/>
    <property type="project" value="InterPro"/>
</dbReference>
<dbReference type="eggNOG" id="COG2372">
    <property type="taxonomic scope" value="Bacteria"/>
</dbReference>
<feature type="chain" id="PRO_5002886904" description="CopC domain-containing protein" evidence="7">
    <location>
        <begin position="25"/>
        <end position="122"/>
    </location>
</feature>
<keyword evidence="6" id="KW-0186">Copper</keyword>
<evidence type="ECO:0000256" key="5">
    <source>
        <dbReference type="ARBA" id="ARBA00022764"/>
    </source>
</evidence>
<reference evidence="9 10" key="1">
    <citation type="journal article" date="2009" name="J. Bacteriol.">
        <title>Genome sequences of three Agrobacterium biovars help elucidate the evolution of multichromosome genomes in bacteria.</title>
        <authorList>
            <person name="Slater S.C."/>
            <person name="Goldman B.S."/>
            <person name="Goodner B."/>
            <person name="Setubal J.C."/>
            <person name="Farrand S.K."/>
            <person name="Nester E.W."/>
            <person name="Burr T.J."/>
            <person name="Banta L."/>
            <person name="Dickerman A.W."/>
            <person name="Paulsen I."/>
            <person name="Otten L."/>
            <person name="Suen G."/>
            <person name="Welch R."/>
            <person name="Almeida N.F."/>
            <person name="Arnold F."/>
            <person name="Burton O.T."/>
            <person name="Du Z."/>
            <person name="Ewing A."/>
            <person name="Godsy E."/>
            <person name="Heisel S."/>
            <person name="Houmiel K.L."/>
            <person name="Jhaveri J."/>
            <person name="Lu J."/>
            <person name="Miller N.M."/>
            <person name="Norton S."/>
            <person name="Chen Q."/>
            <person name="Phoolcharoen W."/>
            <person name="Ohlin V."/>
            <person name="Ondrusek D."/>
            <person name="Pride N."/>
            <person name="Stricklin S.L."/>
            <person name="Sun J."/>
            <person name="Wheeler C."/>
            <person name="Wilson L."/>
            <person name="Zhu H."/>
            <person name="Wood D.W."/>
        </authorList>
    </citation>
    <scope>NUCLEOTIDE SEQUENCE [LARGE SCALE GENOMIC DNA]</scope>
    <source>
        <strain evidence="10">K84 / ATCC BAA-868</strain>
    </source>
</reference>
<feature type="domain" description="CopC" evidence="8">
    <location>
        <begin position="25"/>
        <end position="120"/>
    </location>
</feature>
<dbReference type="GO" id="GO:0042597">
    <property type="term" value="C:periplasmic space"/>
    <property type="evidence" value="ECO:0007669"/>
    <property type="project" value="UniProtKB-SubCell"/>
</dbReference>
<comment type="similarity">
    <text evidence="2">Belongs to the CopC family.</text>
</comment>
<dbReference type="SUPFAM" id="SSF81296">
    <property type="entry name" value="E set domains"/>
    <property type="match status" value="1"/>
</dbReference>